<sequence length="874" mass="96567">MKYMTGNELREAYLQFFAEKKGHLRLPSASLIPANDPTLLMIGAGMAPFKPFFTGKMKPPRTRITTSQRCVRTGDIENVGRTARHQTYFEMLGNFSFGDYFKKEAIPWAWEFLTDVLDLPKEKLWVTVYPKDDEAAAIWREQPGFPQDHIVKLDDNFWEIGPGPCGPDSEIYIDLGEERGCGSPDCAVGCDCDRYLEIWNLVFTQFDRTEDGQYNPLEHKNIDTGCGLERLASVLQNKKTNFETDLLFPIIEYASKVSGVVYGENAEKDVSLKVIADHARSMAIMIMDGILPSNEGRGYVLRRILRRAVRHGRILGIHDKFLEGAIDAVAEIYKGAADFEELAEKKEYIKKVISIEEDRFAATLAQGMELLNGHIEDLKREGKKVLPGEIGFKLYDTYGFPWEVTDEILHENEMELDKDSFEKAMEEQRERARAARQENQRVAVPDLSGIDTSHLCVDENAKESTVVAIWKDGVLVDELADGEEAGIILQSTPFYAEGGGQVGDAGLLETEFGRVQVANAKKLPDGTVYHIGYVEEGMLKVGDHVSIRIDWMKKLSSARNHTATHLLQAALKRVVGDQVNQAGSLVMPERLRFDFSNFEPVTALQLQEVERLVNEQILMAKPVEIAQMEIDKAKKLGAMALFGEKYGDVVRVVSVPDFSIELCGGSHVKNIGEIGMFKIVSETGIASGVRRIEALTGRAAIDYMNEKAETLAAAAHAFKCRDDEIVSHIESTLAENKKLKQEIASFTKERAMGDVDTLLAQKKQIKDLSFASGIVEADNIDDLRKIADMLLDRLESGVVVLAAAHEGKVSLVAKASDAAVAKGAHAGNIVKAAAKIVGGGGGGRKEMAQAGGKEPAKMPEALQEAERVLAEQLA</sequence>
<dbReference type="PRINTS" id="PR00980">
    <property type="entry name" value="TRNASYNTHALA"/>
</dbReference>
<dbReference type="Proteomes" id="UP000011124">
    <property type="component" value="Chromosome"/>
</dbReference>
<feature type="domain" description="Alanyl-transfer RNA synthetases family profile" evidence="15">
    <location>
        <begin position="4"/>
        <end position="706"/>
    </location>
</feature>
<keyword evidence="7 13" id="KW-0067">ATP-binding</keyword>
<dbReference type="GO" id="GO:0005829">
    <property type="term" value="C:cytosol"/>
    <property type="evidence" value="ECO:0007669"/>
    <property type="project" value="TreeGrafter"/>
</dbReference>
<comment type="similarity">
    <text evidence="1 13">Belongs to the class-II aminoacyl-tRNA synthetase family.</text>
</comment>
<organism evidence="16 17">
    <name type="scientific">Selenomonas sputigena (strain ATCC 35185 / DSM 20758 / CCUG 44933 / VPI D19B-28)</name>
    <dbReference type="NCBI Taxonomy" id="546271"/>
    <lineage>
        <taxon>Bacteria</taxon>
        <taxon>Bacillati</taxon>
        <taxon>Bacillota</taxon>
        <taxon>Negativicutes</taxon>
        <taxon>Selenomonadales</taxon>
        <taxon>Selenomonadaceae</taxon>
        <taxon>Selenomonas</taxon>
    </lineage>
</organism>
<dbReference type="InterPro" id="IPR018162">
    <property type="entry name" value="Ala-tRNA-ligase_IIc_anticod-bd"/>
</dbReference>
<keyword evidence="5 13" id="KW-0547">Nucleotide-binding</keyword>
<dbReference type="FunFam" id="3.30.930.10:FF:000004">
    <property type="entry name" value="Alanine--tRNA ligase"/>
    <property type="match status" value="1"/>
</dbReference>
<evidence type="ECO:0000256" key="5">
    <source>
        <dbReference type="ARBA" id="ARBA00022741"/>
    </source>
</evidence>
<dbReference type="PANTHER" id="PTHR11777:SF9">
    <property type="entry name" value="ALANINE--TRNA LIGASE, CYTOPLASMIC"/>
    <property type="match status" value="1"/>
</dbReference>
<keyword evidence="14" id="KW-0175">Coiled coil</keyword>
<keyword evidence="17" id="KW-1185">Reference proteome</keyword>
<dbReference type="InterPro" id="IPR003156">
    <property type="entry name" value="DHHA1_dom"/>
</dbReference>
<dbReference type="Pfam" id="PF02272">
    <property type="entry name" value="DHHA1"/>
    <property type="match status" value="1"/>
</dbReference>
<dbReference type="GO" id="GO:0002161">
    <property type="term" value="F:aminoacyl-tRNA deacylase activity"/>
    <property type="evidence" value="ECO:0007669"/>
    <property type="project" value="TreeGrafter"/>
</dbReference>
<evidence type="ECO:0000256" key="3">
    <source>
        <dbReference type="ARBA" id="ARBA00022598"/>
    </source>
</evidence>
<proteinExistence type="inferred from homology"/>
<dbReference type="SUPFAM" id="SSF55681">
    <property type="entry name" value="Class II aaRS and biotin synthetases"/>
    <property type="match status" value="1"/>
</dbReference>
<keyword evidence="13" id="KW-0963">Cytoplasm</keyword>
<dbReference type="PROSITE" id="PS50860">
    <property type="entry name" value="AA_TRNA_LIGASE_II_ALA"/>
    <property type="match status" value="1"/>
</dbReference>
<evidence type="ECO:0000256" key="2">
    <source>
        <dbReference type="ARBA" id="ARBA00022555"/>
    </source>
</evidence>
<evidence type="ECO:0000256" key="9">
    <source>
        <dbReference type="ARBA" id="ARBA00022917"/>
    </source>
</evidence>
<comment type="subcellular location">
    <subcellularLocation>
        <location evidence="13">Cytoplasm</location>
    </subcellularLocation>
</comment>
<feature type="binding site" evidence="13">
    <location>
        <position position="565"/>
    </location>
    <ligand>
        <name>Zn(2+)</name>
        <dbReference type="ChEBI" id="CHEBI:29105"/>
    </ligand>
</feature>
<feature type="binding site" evidence="13">
    <location>
        <position position="663"/>
    </location>
    <ligand>
        <name>Zn(2+)</name>
        <dbReference type="ChEBI" id="CHEBI:29105"/>
    </ligand>
</feature>
<evidence type="ECO:0000259" key="15">
    <source>
        <dbReference type="PROSITE" id="PS50860"/>
    </source>
</evidence>
<accession>F4EZY8</accession>
<dbReference type="Gene3D" id="3.30.930.10">
    <property type="entry name" value="Bira Bifunctional Protein, Domain 2"/>
    <property type="match status" value="1"/>
</dbReference>
<evidence type="ECO:0000256" key="4">
    <source>
        <dbReference type="ARBA" id="ARBA00022723"/>
    </source>
</evidence>
<dbReference type="EMBL" id="CP002637">
    <property type="protein sequence ID" value="AEC00127.1"/>
    <property type="molecule type" value="Genomic_DNA"/>
</dbReference>
<comment type="function">
    <text evidence="11 13">Catalyzes the attachment of alanine to tRNA(Ala) in a two-step reaction: alanine is first activated by ATP to form Ala-AMP and then transferred to the acceptor end of tRNA(Ala). Also edits incorrectly charged Ser-tRNA(Ala) and Gly-tRNA(Ala) via its editing domain.</text>
</comment>
<evidence type="ECO:0000256" key="13">
    <source>
        <dbReference type="HAMAP-Rule" id="MF_00036"/>
    </source>
</evidence>
<dbReference type="GO" id="GO:0006419">
    <property type="term" value="P:alanyl-tRNA aminoacylation"/>
    <property type="evidence" value="ECO:0007669"/>
    <property type="project" value="UniProtKB-UniRule"/>
</dbReference>
<evidence type="ECO:0000313" key="17">
    <source>
        <dbReference type="Proteomes" id="UP000011124"/>
    </source>
</evidence>
<dbReference type="GO" id="GO:0005524">
    <property type="term" value="F:ATP binding"/>
    <property type="evidence" value="ECO:0007669"/>
    <property type="project" value="UniProtKB-UniRule"/>
</dbReference>
<dbReference type="GO" id="GO:0000049">
    <property type="term" value="F:tRNA binding"/>
    <property type="evidence" value="ECO:0007669"/>
    <property type="project" value="UniProtKB-KW"/>
</dbReference>
<dbReference type="PANTHER" id="PTHR11777">
    <property type="entry name" value="ALANYL-TRNA SYNTHETASE"/>
    <property type="match status" value="1"/>
</dbReference>
<keyword evidence="2 13" id="KW-0820">tRNA-binding</keyword>
<dbReference type="EC" id="6.1.1.7" evidence="13"/>
<dbReference type="Gene3D" id="3.30.980.10">
    <property type="entry name" value="Threonyl-trna Synthetase, Chain A, domain 2"/>
    <property type="match status" value="1"/>
</dbReference>
<dbReference type="GO" id="GO:0016740">
    <property type="term" value="F:transferase activity"/>
    <property type="evidence" value="ECO:0007669"/>
    <property type="project" value="UniProtKB-ARBA"/>
</dbReference>
<evidence type="ECO:0000256" key="10">
    <source>
        <dbReference type="ARBA" id="ARBA00023146"/>
    </source>
</evidence>
<evidence type="ECO:0000256" key="14">
    <source>
        <dbReference type="SAM" id="Coils"/>
    </source>
</evidence>
<comment type="cofactor">
    <cofactor evidence="13">
        <name>Zn(2+)</name>
        <dbReference type="ChEBI" id="CHEBI:29105"/>
    </cofactor>
    <text evidence="13">Binds 1 zinc ion per subunit.</text>
</comment>
<dbReference type="InterPro" id="IPR045864">
    <property type="entry name" value="aa-tRNA-synth_II/BPL/LPL"/>
</dbReference>
<dbReference type="InterPro" id="IPR050058">
    <property type="entry name" value="Ala-tRNA_ligase"/>
</dbReference>
<keyword evidence="6 13" id="KW-0862">Zinc</keyword>
<dbReference type="InterPro" id="IPR018163">
    <property type="entry name" value="Thr/Ala-tRNA-synth_IIc_edit"/>
</dbReference>
<dbReference type="GO" id="GO:0004813">
    <property type="term" value="F:alanine-tRNA ligase activity"/>
    <property type="evidence" value="ECO:0007669"/>
    <property type="project" value="UniProtKB-UniRule"/>
</dbReference>
<evidence type="ECO:0000256" key="11">
    <source>
        <dbReference type="ARBA" id="ARBA00024779"/>
    </source>
</evidence>
<dbReference type="SUPFAM" id="SSF55186">
    <property type="entry name" value="ThrRS/AlaRS common domain"/>
    <property type="match status" value="1"/>
</dbReference>
<feature type="binding site" evidence="13">
    <location>
        <position position="561"/>
    </location>
    <ligand>
        <name>Zn(2+)</name>
        <dbReference type="ChEBI" id="CHEBI:29105"/>
    </ligand>
</feature>
<dbReference type="InterPro" id="IPR009000">
    <property type="entry name" value="Transl_B-barrel_sf"/>
</dbReference>
<reference evidence="16 17" key="1">
    <citation type="submission" date="2011-04" db="EMBL/GenBank/DDBJ databases">
        <title>The complete genome of Selenomonas sputigena DSM 20758.</title>
        <authorList>
            <consortium name="US DOE Joint Genome Institute (JGI-PGF)"/>
            <person name="Lucas S."/>
            <person name="Copeland A."/>
            <person name="Lapidus A."/>
            <person name="Bruce D."/>
            <person name="Goodwin L."/>
            <person name="Pitluck S."/>
            <person name="Peters L."/>
            <person name="Kyrpides N."/>
            <person name="Mavromatis K."/>
            <person name="Ivanova N."/>
            <person name="Ovchinnikova G."/>
            <person name="Teshima H."/>
            <person name="Detter J.C."/>
            <person name="Tapia R."/>
            <person name="Han C."/>
            <person name="Land M."/>
            <person name="Hauser L."/>
            <person name="Markowitz V."/>
            <person name="Cheng J.-F."/>
            <person name="Hugenholtz P."/>
            <person name="Woyke T."/>
            <person name="Wu D."/>
            <person name="Gronow S."/>
            <person name="Wellnitz S."/>
            <person name="Schneider S."/>
            <person name="Klenk H.-P."/>
            <person name="Eisen J.A."/>
        </authorList>
    </citation>
    <scope>NUCLEOTIDE SEQUENCE [LARGE SCALE GENOMIC DNA]</scope>
    <source>
        <strain evidence="17">ATCC 35185 / DSM 20758 / VPI D19B-28</strain>
    </source>
</reference>
<dbReference type="CDD" id="cd00673">
    <property type="entry name" value="AlaRS_core"/>
    <property type="match status" value="1"/>
</dbReference>
<dbReference type="InterPro" id="IPR018164">
    <property type="entry name" value="Ala-tRNA-synth_IIc_N"/>
</dbReference>
<evidence type="ECO:0000256" key="12">
    <source>
        <dbReference type="ARBA" id="ARBA00048300"/>
    </source>
</evidence>
<dbReference type="InterPro" id="IPR012947">
    <property type="entry name" value="tRNA_SAD"/>
</dbReference>
<comment type="catalytic activity">
    <reaction evidence="12 13">
        <text>tRNA(Ala) + L-alanine + ATP = L-alanyl-tRNA(Ala) + AMP + diphosphate</text>
        <dbReference type="Rhea" id="RHEA:12540"/>
        <dbReference type="Rhea" id="RHEA-COMP:9657"/>
        <dbReference type="Rhea" id="RHEA-COMP:9923"/>
        <dbReference type="ChEBI" id="CHEBI:30616"/>
        <dbReference type="ChEBI" id="CHEBI:33019"/>
        <dbReference type="ChEBI" id="CHEBI:57972"/>
        <dbReference type="ChEBI" id="CHEBI:78442"/>
        <dbReference type="ChEBI" id="CHEBI:78497"/>
        <dbReference type="ChEBI" id="CHEBI:456215"/>
        <dbReference type="EC" id="6.1.1.7"/>
    </reaction>
</comment>
<keyword evidence="8 13" id="KW-0694">RNA-binding</keyword>
<dbReference type="GO" id="GO:0140096">
    <property type="term" value="F:catalytic activity, acting on a protein"/>
    <property type="evidence" value="ECO:0007669"/>
    <property type="project" value="UniProtKB-ARBA"/>
</dbReference>
<dbReference type="Gene3D" id="2.40.30.130">
    <property type="match status" value="1"/>
</dbReference>
<feature type="coiled-coil region" evidence="14">
    <location>
        <begin position="411"/>
        <end position="438"/>
    </location>
</feature>
<protein>
    <recommendedName>
        <fullName evidence="13">Alanine--tRNA ligase</fullName>
        <ecNumber evidence="13">6.1.1.7</ecNumber>
    </recommendedName>
    <alternativeName>
        <fullName evidence="13">Alanyl-tRNA synthetase</fullName>
        <shortName evidence="13">AlaRS</shortName>
    </alternativeName>
</protein>
<dbReference type="SUPFAM" id="SSF101353">
    <property type="entry name" value="Putative anticodon-binding domain of alanyl-tRNA synthetase (AlaRS)"/>
    <property type="match status" value="1"/>
</dbReference>
<gene>
    <name evidence="13" type="primary">alaS</name>
    <name evidence="16" type="ordered locus">Selsp_1167</name>
</gene>
<keyword evidence="4 13" id="KW-0479">Metal-binding</keyword>
<dbReference type="Gene3D" id="6.10.250.550">
    <property type="match status" value="1"/>
</dbReference>
<keyword evidence="9 13" id="KW-0648">Protein biosynthesis</keyword>
<evidence type="ECO:0000256" key="7">
    <source>
        <dbReference type="ARBA" id="ARBA00022840"/>
    </source>
</evidence>
<dbReference type="HAMAP" id="MF_00036_B">
    <property type="entry name" value="Ala_tRNA_synth_B"/>
    <property type="match status" value="1"/>
</dbReference>
<dbReference type="InterPro" id="IPR023033">
    <property type="entry name" value="Ala_tRNA_ligase_euk/bac"/>
</dbReference>
<evidence type="ECO:0000256" key="8">
    <source>
        <dbReference type="ARBA" id="ARBA00022884"/>
    </source>
</evidence>
<dbReference type="FunFam" id="3.30.54.20:FF:000001">
    <property type="entry name" value="Alanine--tRNA ligase"/>
    <property type="match status" value="1"/>
</dbReference>
<dbReference type="Pfam" id="PF07973">
    <property type="entry name" value="tRNA_SAD"/>
    <property type="match status" value="1"/>
</dbReference>
<dbReference type="Pfam" id="PF01411">
    <property type="entry name" value="tRNA-synt_2c"/>
    <property type="match status" value="1"/>
</dbReference>
<dbReference type="GO" id="GO:0008270">
    <property type="term" value="F:zinc ion binding"/>
    <property type="evidence" value="ECO:0007669"/>
    <property type="project" value="UniProtKB-UniRule"/>
</dbReference>
<dbReference type="KEGG" id="ssg:Selsp_1167"/>
<dbReference type="NCBIfam" id="TIGR00344">
    <property type="entry name" value="alaS"/>
    <property type="match status" value="1"/>
</dbReference>
<feature type="binding site" evidence="13">
    <location>
        <position position="667"/>
    </location>
    <ligand>
        <name>Zn(2+)</name>
        <dbReference type="ChEBI" id="CHEBI:29105"/>
    </ligand>
</feature>
<dbReference type="SMART" id="SM00863">
    <property type="entry name" value="tRNA_SAD"/>
    <property type="match status" value="1"/>
</dbReference>
<dbReference type="InterPro" id="IPR018165">
    <property type="entry name" value="Ala-tRNA-synth_IIc_core"/>
</dbReference>
<evidence type="ECO:0000256" key="6">
    <source>
        <dbReference type="ARBA" id="ARBA00022833"/>
    </source>
</evidence>
<dbReference type="SUPFAM" id="SSF50447">
    <property type="entry name" value="Translation proteins"/>
    <property type="match status" value="1"/>
</dbReference>
<comment type="domain">
    <text evidence="13">Consists of three domains; the N-terminal catalytic domain, the editing domain and the C-terminal C-Ala domain. The editing domain removes incorrectly charged amino acids, while the C-Ala domain, along with tRNA(Ala), serves as a bridge to cooperatively bring together the editing and aminoacylation centers thus stimulating deacylation of misacylated tRNAs.</text>
</comment>
<keyword evidence="10 13" id="KW-0030">Aminoacyl-tRNA synthetase</keyword>
<dbReference type="Gene3D" id="3.10.310.40">
    <property type="match status" value="1"/>
</dbReference>
<name>F4EZY8_SELS3</name>
<dbReference type="Gene3D" id="3.30.54.20">
    <property type="match status" value="1"/>
</dbReference>
<evidence type="ECO:0000313" key="16">
    <source>
        <dbReference type="EMBL" id="AEC00127.1"/>
    </source>
</evidence>
<dbReference type="AlphaFoldDB" id="F4EZY8"/>
<dbReference type="InterPro" id="IPR002318">
    <property type="entry name" value="Ala-tRNA-lgiase_IIc"/>
</dbReference>
<evidence type="ECO:0000256" key="1">
    <source>
        <dbReference type="ARBA" id="ARBA00008226"/>
    </source>
</evidence>
<dbReference type="HOGENOM" id="CLU_004485_1_1_9"/>
<keyword evidence="3 13" id="KW-0436">Ligase</keyword>
<dbReference type="OrthoDB" id="9803884at2"/>
<dbReference type="FunFam" id="3.10.310.40:FF:000001">
    <property type="entry name" value="Alanine--tRNA ligase"/>
    <property type="match status" value="1"/>
</dbReference>
<dbReference type="FunFam" id="3.30.980.10:FF:000004">
    <property type="entry name" value="Alanine--tRNA ligase, cytoplasmic"/>
    <property type="match status" value="1"/>
</dbReference>